<dbReference type="RefSeq" id="WP_111364878.1">
    <property type="nucleotide sequence ID" value="NZ_VINQ01000029.1"/>
</dbReference>
<protein>
    <submittedName>
        <fullName evidence="2">Flagellar basal body-associated protein FliL</fullName>
    </submittedName>
</protein>
<evidence type="ECO:0000256" key="1">
    <source>
        <dbReference type="SAM" id="MobiDB-lite"/>
    </source>
</evidence>
<feature type="compositionally biased region" description="Low complexity" evidence="1">
    <location>
        <begin position="32"/>
        <end position="47"/>
    </location>
</feature>
<organism evidence="2 3">
    <name type="scientific">Aquicoccus porphyridii</name>
    <dbReference type="NCBI Taxonomy" id="1852029"/>
    <lineage>
        <taxon>Bacteria</taxon>
        <taxon>Pseudomonadati</taxon>
        <taxon>Pseudomonadota</taxon>
        <taxon>Alphaproteobacteria</taxon>
        <taxon>Rhodobacterales</taxon>
        <taxon>Paracoccaceae</taxon>
        <taxon>Aquicoccus</taxon>
    </lineage>
</organism>
<keyword evidence="2" id="KW-0966">Cell projection</keyword>
<evidence type="ECO:0000313" key="3">
    <source>
        <dbReference type="Proteomes" id="UP000325291"/>
    </source>
</evidence>
<dbReference type="EMBL" id="VINQ01000029">
    <property type="protein sequence ID" value="KAA0909643.1"/>
    <property type="molecule type" value="Genomic_DNA"/>
</dbReference>
<accession>A0A5A9YXD5</accession>
<comment type="caution">
    <text evidence="2">The sequence shown here is derived from an EMBL/GenBank/DDBJ whole genome shotgun (WGS) entry which is preliminary data.</text>
</comment>
<name>A0A5A9YXD5_9RHOB</name>
<keyword evidence="2" id="KW-0969">Cilium</keyword>
<gene>
    <name evidence="2" type="ORF">FLO80_20680</name>
</gene>
<feature type="region of interest" description="Disordered" evidence="1">
    <location>
        <begin position="28"/>
        <end position="51"/>
    </location>
</feature>
<evidence type="ECO:0000313" key="2">
    <source>
        <dbReference type="EMBL" id="KAA0909643.1"/>
    </source>
</evidence>
<sequence>MLKMLIPLLLLAIGMGAGIGGGLYLRPDPPADETAPTPSAEPEPARSVGAHDSAAQARDYIKLNNQFIVPVVEGEKVMSLVVLTLGVEIPSGQKERLYLMEPKVRDVFLQELFAHANRGGFRGAFTSARNLDDLRSSLREAAQYALGDLISDILIIDIVRQDN</sequence>
<keyword evidence="2" id="KW-0282">Flagellum</keyword>
<dbReference type="Proteomes" id="UP000325291">
    <property type="component" value="Unassembled WGS sequence"/>
</dbReference>
<reference evidence="2 3" key="1">
    <citation type="submission" date="2019-07" db="EMBL/GenBank/DDBJ databases">
        <title>Aquicoccus porphyridii gen. nov., sp. nov., isolated from a small marine red alga, Porphyridium marinum.</title>
        <authorList>
            <person name="Liu L."/>
        </authorList>
    </citation>
    <scope>NUCLEOTIDE SEQUENCE [LARGE SCALE GENOMIC DNA]</scope>
    <source>
        <strain evidence="2 3">L1 8-17</strain>
    </source>
</reference>
<dbReference type="AlphaFoldDB" id="A0A5A9YXD5"/>
<keyword evidence="3" id="KW-1185">Reference proteome</keyword>
<proteinExistence type="predicted"/>